<gene>
    <name evidence="1" type="ORF">SAMN05421751_11727</name>
</gene>
<dbReference type="AlphaFoldDB" id="A0A1H5YEN0"/>
<protein>
    <submittedName>
        <fullName evidence="1">Uncharacterized protein</fullName>
    </submittedName>
</protein>
<evidence type="ECO:0000313" key="1">
    <source>
        <dbReference type="EMBL" id="SEG22202.1"/>
    </source>
</evidence>
<keyword evidence="2" id="KW-1185">Reference proteome</keyword>
<organism evidence="1 2">
    <name type="scientific">Jhaorihella thermophila</name>
    <dbReference type="NCBI Taxonomy" id="488547"/>
    <lineage>
        <taxon>Bacteria</taxon>
        <taxon>Pseudomonadati</taxon>
        <taxon>Pseudomonadota</taxon>
        <taxon>Alphaproteobacteria</taxon>
        <taxon>Rhodobacterales</taxon>
        <taxon>Paracoccaceae</taxon>
        <taxon>Jhaorihella</taxon>
    </lineage>
</organism>
<sequence length="107" mass="10776">MLGSLAALFVRLVVMVALIVGPVAPGHAMTVQAGQNPAGPAWIEIRADGGAVLVRAEDDLQAFDTAPSDDPSHDDCDCAACLCGILQAGIAALPAPAGSGVPQRTEM</sequence>
<proteinExistence type="predicted"/>
<evidence type="ECO:0000313" key="2">
    <source>
        <dbReference type="Proteomes" id="UP000236742"/>
    </source>
</evidence>
<dbReference type="Proteomes" id="UP000236742">
    <property type="component" value="Unassembled WGS sequence"/>
</dbReference>
<reference evidence="1 2" key="1">
    <citation type="submission" date="2016-10" db="EMBL/GenBank/DDBJ databases">
        <authorList>
            <person name="de Groot N.N."/>
        </authorList>
    </citation>
    <scope>NUCLEOTIDE SEQUENCE [LARGE SCALE GENOMIC DNA]</scope>
    <source>
        <strain evidence="1 2">DSM 23413</strain>
    </source>
</reference>
<accession>A0A1H5YEN0</accession>
<name>A0A1H5YEN0_9RHOB</name>
<dbReference type="EMBL" id="FNVD01000017">
    <property type="protein sequence ID" value="SEG22202.1"/>
    <property type="molecule type" value="Genomic_DNA"/>
</dbReference>